<accession>A0A7G2CIN8</accession>
<dbReference type="VEuPathDB" id="TriTrypDB:ADEAN_000627700"/>
<keyword evidence="2" id="KW-1185">Reference proteome</keyword>
<protein>
    <recommendedName>
        <fullName evidence="3">Peroxisomal biogenesis factor 11 (PEX11)</fullName>
    </recommendedName>
</protein>
<dbReference type="EMBL" id="LR877156">
    <property type="protein sequence ID" value="CAD2218784.1"/>
    <property type="molecule type" value="Genomic_DNA"/>
</dbReference>
<evidence type="ECO:0000313" key="1">
    <source>
        <dbReference type="EMBL" id="CAD2218784.1"/>
    </source>
</evidence>
<gene>
    <name evidence="1" type="ORF">ADEAN_000627700</name>
</gene>
<evidence type="ECO:0008006" key="3">
    <source>
        <dbReference type="Google" id="ProtNLM"/>
    </source>
</evidence>
<dbReference type="AlphaFoldDB" id="A0A7G2CIN8"/>
<sequence length="237" mass="27414">MSTSMDKLVLLLRHTESRNSIYKVFIGLLKIITDKLTRQLAKGVRDKSLQESQLHLLELRLQRYHNLTTSIHNARSLIRMGEFIPDMRKLNSLLELFRAQGLVHTERKKFIEFVQVLLHALFIISDNLLFLIKNYIISNVSAAQQQQLTALSARTLYYHYVVSFAFFLVELRDGIRRWEYDHPAAVRASINATLALIRDGADAIAVAPSLRLRGYTQGILWLISGTTHNLLLWRQFK</sequence>
<organism evidence="1 2">
    <name type="scientific">Angomonas deanei</name>
    <dbReference type="NCBI Taxonomy" id="59799"/>
    <lineage>
        <taxon>Eukaryota</taxon>
        <taxon>Discoba</taxon>
        <taxon>Euglenozoa</taxon>
        <taxon>Kinetoplastea</taxon>
        <taxon>Metakinetoplastina</taxon>
        <taxon>Trypanosomatida</taxon>
        <taxon>Trypanosomatidae</taxon>
        <taxon>Strigomonadinae</taxon>
        <taxon>Angomonas</taxon>
    </lineage>
</organism>
<reference evidence="1 2" key="1">
    <citation type="submission" date="2020-08" db="EMBL/GenBank/DDBJ databases">
        <authorList>
            <person name="Newling K."/>
            <person name="Davey J."/>
            <person name="Forrester S."/>
        </authorList>
    </citation>
    <scope>NUCLEOTIDE SEQUENCE [LARGE SCALE GENOMIC DNA]</scope>
    <source>
        <strain evidence="2">Crithidia deanei Carvalho (ATCC PRA-265)</strain>
    </source>
</reference>
<evidence type="ECO:0000313" key="2">
    <source>
        <dbReference type="Proteomes" id="UP000515908"/>
    </source>
</evidence>
<name>A0A7G2CIN8_9TRYP</name>
<proteinExistence type="predicted"/>
<dbReference type="Proteomes" id="UP000515908">
    <property type="component" value="Chromosome 12"/>
</dbReference>